<dbReference type="EMBL" id="ANMO01000216">
    <property type="protein sequence ID" value="EMB14345.1"/>
    <property type="molecule type" value="Genomic_DNA"/>
</dbReference>
<evidence type="ECO:0000313" key="1">
    <source>
        <dbReference type="EMBL" id="EMB14345.1"/>
    </source>
</evidence>
<evidence type="ECO:0000313" key="2">
    <source>
        <dbReference type="Proteomes" id="UP000011529"/>
    </source>
</evidence>
<comment type="caution">
    <text evidence="1">The sequence shown here is derived from an EMBL/GenBank/DDBJ whole genome shotgun (WGS) entry which is preliminary data.</text>
</comment>
<reference evidence="1" key="1">
    <citation type="submission" date="2012-11" db="EMBL/GenBank/DDBJ databases">
        <title>Permanent draft genomes of Rhodopirellula europaea strain SH398 and 6C.</title>
        <authorList>
            <person name="Richter M."/>
            <person name="Richter-Heitmann T."/>
            <person name="Frank C."/>
            <person name="Harder J."/>
            <person name="Glockner F.O."/>
        </authorList>
    </citation>
    <scope>NUCLEOTIDE SEQUENCE</scope>
    <source>
        <strain evidence="1">6C</strain>
    </source>
</reference>
<dbReference type="AlphaFoldDB" id="M2AC10"/>
<dbReference type="Proteomes" id="UP000011529">
    <property type="component" value="Unassembled WGS sequence"/>
</dbReference>
<name>M2AC10_9BACT</name>
<gene>
    <name evidence="1" type="ORF">RE6C_04767</name>
</gene>
<accession>M2AC10</accession>
<reference evidence="1" key="2">
    <citation type="journal article" date="2013" name="Mar. Genomics">
        <title>Expression of sulfatases in Rhodopirellula baltica and the diversity of sulfatases in the genus Rhodopirellula.</title>
        <authorList>
            <person name="Wegner C.E."/>
            <person name="Richter-Heitmann T."/>
            <person name="Klindworth A."/>
            <person name="Klockow C."/>
            <person name="Richter M."/>
            <person name="Achstetter T."/>
            <person name="Glockner F.O."/>
            <person name="Harder J."/>
        </authorList>
    </citation>
    <scope>NUCLEOTIDE SEQUENCE [LARGE SCALE GENOMIC DNA]</scope>
    <source>
        <strain evidence="1">6C</strain>
    </source>
</reference>
<dbReference type="PATRIC" id="fig|1263867.3.peg.5119"/>
<proteinExistence type="predicted"/>
<organism evidence="1 2">
    <name type="scientific">Rhodopirellula europaea 6C</name>
    <dbReference type="NCBI Taxonomy" id="1263867"/>
    <lineage>
        <taxon>Bacteria</taxon>
        <taxon>Pseudomonadati</taxon>
        <taxon>Planctomycetota</taxon>
        <taxon>Planctomycetia</taxon>
        <taxon>Pirellulales</taxon>
        <taxon>Pirellulaceae</taxon>
        <taxon>Rhodopirellula</taxon>
    </lineage>
</organism>
<sequence>MQLGDRPFAALSSHDPPNDVTEYFSSNRLKIADFYSESKIIF</sequence>
<protein>
    <submittedName>
        <fullName evidence="1">Uncharacterized protein</fullName>
    </submittedName>
</protein>
<keyword evidence="2" id="KW-1185">Reference proteome</keyword>